<evidence type="ECO:0008006" key="6">
    <source>
        <dbReference type="Google" id="ProtNLM"/>
    </source>
</evidence>
<dbReference type="RefSeq" id="WP_146853469.1">
    <property type="nucleotide sequence ID" value="NZ_BAAAHR010000003.1"/>
</dbReference>
<evidence type="ECO:0000313" key="5">
    <source>
        <dbReference type="Proteomes" id="UP000522688"/>
    </source>
</evidence>
<sequence length="144" mass="14797">MPSITRLVAAAALVSTLSFGLAACSLAGFGSDEKAYEFDRYGDAPKAGTRSFVLAGWVPSDATAIRAVAKREHPEEAVLTFTTPTSLGDVPGCTPADPIDTTPPLAAAWWPDDLPTSGVVCGDWSAVAGDDGAVFAWRVATAPA</sequence>
<feature type="chain" id="PRO_5039259476" description="Lipoprotein" evidence="1">
    <location>
        <begin position="23"/>
        <end position="144"/>
    </location>
</feature>
<evidence type="ECO:0000313" key="2">
    <source>
        <dbReference type="EMBL" id="GEK82630.1"/>
    </source>
</evidence>
<dbReference type="AlphaFoldDB" id="A0A7W3PJP9"/>
<dbReference type="EMBL" id="JACGWW010000002">
    <property type="protein sequence ID" value="MBA8813989.1"/>
    <property type="molecule type" value="Genomic_DNA"/>
</dbReference>
<dbReference type="EMBL" id="BJUV01000006">
    <property type="protein sequence ID" value="GEK82630.1"/>
    <property type="molecule type" value="Genomic_DNA"/>
</dbReference>
<evidence type="ECO:0000313" key="3">
    <source>
        <dbReference type="EMBL" id="MBA8813989.1"/>
    </source>
</evidence>
<gene>
    <name evidence="3" type="ORF">FB463_002238</name>
    <name evidence="2" type="ORF">FFA01_09390</name>
</gene>
<keyword evidence="4" id="KW-1185">Reference proteome</keyword>
<dbReference type="Proteomes" id="UP000522688">
    <property type="component" value="Unassembled WGS sequence"/>
</dbReference>
<keyword evidence="1" id="KW-0732">Signal</keyword>
<dbReference type="Proteomes" id="UP000321154">
    <property type="component" value="Unassembled WGS sequence"/>
</dbReference>
<proteinExistence type="predicted"/>
<organism evidence="3 5">
    <name type="scientific">Frigoribacterium faeni</name>
    <dbReference type="NCBI Taxonomy" id="145483"/>
    <lineage>
        <taxon>Bacteria</taxon>
        <taxon>Bacillati</taxon>
        <taxon>Actinomycetota</taxon>
        <taxon>Actinomycetes</taxon>
        <taxon>Micrococcales</taxon>
        <taxon>Microbacteriaceae</taxon>
        <taxon>Frigoribacterium</taxon>
    </lineage>
</organism>
<reference evidence="3 5" key="2">
    <citation type="submission" date="2020-07" db="EMBL/GenBank/DDBJ databases">
        <title>Sequencing the genomes of 1000 actinobacteria strains.</title>
        <authorList>
            <person name="Klenk H.-P."/>
        </authorList>
    </citation>
    <scope>NUCLEOTIDE SEQUENCE [LARGE SCALE GENOMIC DNA]</scope>
    <source>
        <strain evidence="3 5">DSM 10309</strain>
    </source>
</reference>
<reference evidence="2 4" key="1">
    <citation type="submission" date="2019-07" db="EMBL/GenBank/DDBJ databases">
        <title>Whole genome shotgun sequence of Frigoribacterium faeni NBRC 103066.</title>
        <authorList>
            <person name="Hosoyama A."/>
            <person name="Uohara A."/>
            <person name="Ohji S."/>
            <person name="Ichikawa N."/>
        </authorList>
    </citation>
    <scope>NUCLEOTIDE SEQUENCE [LARGE SCALE GENOMIC DNA]</scope>
    <source>
        <strain evidence="2 4">NBRC 103066</strain>
    </source>
</reference>
<evidence type="ECO:0000256" key="1">
    <source>
        <dbReference type="SAM" id="SignalP"/>
    </source>
</evidence>
<comment type="caution">
    <text evidence="3">The sequence shown here is derived from an EMBL/GenBank/DDBJ whole genome shotgun (WGS) entry which is preliminary data.</text>
</comment>
<protein>
    <recommendedName>
        <fullName evidence="6">Lipoprotein</fullName>
    </recommendedName>
</protein>
<feature type="signal peptide" evidence="1">
    <location>
        <begin position="1"/>
        <end position="22"/>
    </location>
</feature>
<evidence type="ECO:0000313" key="4">
    <source>
        <dbReference type="Proteomes" id="UP000321154"/>
    </source>
</evidence>
<name>A0A7W3PJP9_9MICO</name>
<accession>A0A7W3PJP9</accession>
<dbReference type="OrthoDB" id="5120044at2"/>
<dbReference type="PROSITE" id="PS51257">
    <property type="entry name" value="PROKAR_LIPOPROTEIN"/>
    <property type="match status" value="1"/>
</dbReference>